<keyword evidence="1" id="KW-1133">Transmembrane helix</keyword>
<dbReference type="Proteomes" id="UP000621386">
    <property type="component" value="Unassembled WGS sequence"/>
</dbReference>
<evidence type="ECO:0000313" key="3">
    <source>
        <dbReference type="Proteomes" id="UP000621386"/>
    </source>
</evidence>
<keyword evidence="1" id="KW-0812">Transmembrane</keyword>
<feature type="transmembrane region" description="Helical" evidence="1">
    <location>
        <begin position="80"/>
        <end position="99"/>
    </location>
</feature>
<protein>
    <recommendedName>
        <fullName evidence="4">Integral membrane protein</fullName>
    </recommendedName>
</protein>
<keyword evidence="1" id="KW-0472">Membrane</keyword>
<gene>
    <name evidence="2" type="ORF">JK361_22505</name>
</gene>
<proteinExistence type="predicted"/>
<accession>A0ABS1P4Q3</accession>
<keyword evidence="3" id="KW-1185">Reference proteome</keyword>
<evidence type="ECO:0008006" key="4">
    <source>
        <dbReference type="Google" id="ProtNLM"/>
    </source>
</evidence>
<comment type="caution">
    <text evidence="2">The sequence shown here is derived from an EMBL/GenBank/DDBJ whole genome shotgun (WGS) entry which is preliminary data.</text>
</comment>
<feature type="transmembrane region" description="Helical" evidence="1">
    <location>
        <begin position="111"/>
        <end position="134"/>
    </location>
</feature>
<evidence type="ECO:0000313" key="2">
    <source>
        <dbReference type="EMBL" id="MBL1107341.1"/>
    </source>
</evidence>
<feature type="transmembrane region" description="Helical" evidence="1">
    <location>
        <begin position="54"/>
        <end position="73"/>
    </location>
</feature>
<reference evidence="2 3" key="1">
    <citation type="submission" date="2021-01" db="EMBL/GenBank/DDBJ databases">
        <title>WGS of actinomycetes isolated from Thailand.</title>
        <authorList>
            <person name="Thawai C."/>
        </authorList>
    </citation>
    <scope>NUCLEOTIDE SEQUENCE [LARGE SCALE GENOMIC DNA]</scope>
    <source>
        <strain evidence="2 3">CH5-8</strain>
    </source>
</reference>
<dbReference type="EMBL" id="JAERRH010000008">
    <property type="protein sequence ID" value="MBL1107341.1"/>
    <property type="molecule type" value="Genomic_DNA"/>
</dbReference>
<evidence type="ECO:0000256" key="1">
    <source>
        <dbReference type="SAM" id="Phobius"/>
    </source>
</evidence>
<name>A0ABS1P4Q3_9ACTN</name>
<sequence length="143" mass="15685">MRAAARRLRKRLGRRGAVLALLGTGKVCYGAGYLLTPQPEVRGLELLTTHGDIRCWAMVWVVCGAITASSGLMRIGRDRWGFIAALVPPFVWGGAFLWASVMGDFPRGLAIFGWYGCSHIGLILWAASVPEYAVPHYTPREKP</sequence>
<organism evidence="2 3">
    <name type="scientific">Streptomyces musisoli</name>
    <dbReference type="NCBI Taxonomy" id="2802280"/>
    <lineage>
        <taxon>Bacteria</taxon>
        <taxon>Bacillati</taxon>
        <taxon>Actinomycetota</taxon>
        <taxon>Actinomycetes</taxon>
        <taxon>Kitasatosporales</taxon>
        <taxon>Streptomycetaceae</taxon>
        <taxon>Streptomyces</taxon>
    </lineage>
</organism>